<dbReference type="GO" id="GO:0004143">
    <property type="term" value="F:ATP-dependent diacylglycerol kinase activity"/>
    <property type="evidence" value="ECO:0007669"/>
    <property type="project" value="InterPro"/>
</dbReference>
<dbReference type="OrthoDB" id="5673at2759"/>
<organism evidence="2 3">
    <name type="scientific">Anaeramoeba ignava</name>
    <name type="common">Anaerobic marine amoeba</name>
    <dbReference type="NCBI Taxonomy" id="1746090"/>
    <lineage>
        <taxon>Eukaryota</taxon>
        <taxon>Metamonada</taxon>
        <taxon>Anaeramoebidae</taxon>
        <taxon>Anaeramoeba</taxon>
    </lineage>
</organism>
<dbReference type="AlphaFoldDB" id="A0A9Q0RDU4"/>
<comment type="caution">
    <text evidence="2">The sequence shown here is derived from an EMBL/GenBank/DDBJ whole genome shotgun (WGS) entry which is preliminary data.</text>
</comment>
<dbReference type="InterPro" id="IPR037997">
    <property type="entry name" value="Dgk1-like"/>
</dbReference>
<feature type="transmembrane region" description="Helical" evidence="1">
    <location>
        <begin position="85"/>
        <end position="106"/>
    </location>
</feature>
<keyword evidence="1" id="KW-0472">Membrane</keyword>
<protein>
    <recommendedName>
        <fullName evidence="4">Phosphatidate cytidylyltransferase</fullName>
    </recommendedName>
</protein>
<dbReference type="PANTHER" id="PTHR31303:SF1">
    <property type="entry name" value="CTP-DEPENDENT DIACYLGLYCEROL KINASE 1"/>
    <property type="match status" value="1"/>
</dbReference>
<evidence type="ECO:0000313" key="3">
    <source>
        <dbReference type="Proteomes" id="UP001149090"/>
    </source>
</evidence>
<evidence type="ECO:0008006" key="4">
    <source>
        <dbReference type="Google" id="ProtNLM"/>
    </source>
</evidence>
<reference evidence="2" key="1">
    <citation type="submission" date="2022-10" db="EMBL/GenBank/DDBJ databases">
        <title>Novel sulphate-reducing endosymbionts in the free-living metamonad Anaeramoeba.</title>
        <authorList>
            <person name="Jerlstrom-Hultqvist J."/>
            <person name="Cepicka I."/>
            <person name="Gallot-Lavallee L."/>
            <person name="Salas-Leiva D."/>
            <person name="Curtis B.A."/>
            <person name="Zahonova K."/>
            <person name="Pipaliya S."/>
            <person name="Dacks J."/>
            <person name="Roger A.J."/>
        </authorList>
    </citation>
    <scope>NUCLEOTIDE SEQUENCE</scope>
    <source>
        <strain evidence="2">BMAN</strain>
    </source>
</reference>
<gene>
    <name evidence="2" type="ORF">M0811_07794</name>
</gene>
<dbReference type="PANTHER" id="PTHR31303">
    <property type="entry name" value="CTP-DEPENDENT DIACYLGLYCEROL KINASE 1"/>
    <property type="match status" value="1"/>
</dbReference>
<keyword evidence="3" id="KW-1185">Reference proteome</keyword>
<feature type="transmembrane region" description="Helical" evidence="1">
    <location>
        <begin position="208"/>
        <end position="229"/>
    </location>
</feature>
<feature type="transmembrane region" description="Helical" evidence="1">
    <location>
        <begin position="59"/>
        <end position="79"/>
    </location>
</feature>
<feature type="transmembrane region" description="Helical" evidence="1">
    <location>
        <begin position="6"/>
        <end position="28"/>
    </location>
</feature>
<sequence length="265" mass="30004">MSESHIFRTIILVSVLIVATIIIFLLMFQSKKFGNFLHNSLGVGHEKLKTVIEELRRKGFHLFGLFMPTTFYHTLKIGFVTQRKYSFIIGCILTFAWTVELVRYKFPEINKKIIGFMGKIMRENEKKGIAGASWYMLGSFISVTFFPPLIGITALLFLIFGDLFAALIGKVYGKTKIYGPKSLEGSIGCFVVCFLLGIFTFWRLGDISFTKSFLLAFFGAIGGTLAELFAFVNDNFFIPAASSVILWLISLILNIKFRPIYNTQN</sequence>
<evidence type="ECO:0000313" key="2">
    <source>
        <dbReference type="EMBL" id="KAJ5075089.1"/>
    </source>
</evidence>
<name>A0A9Q0RDU4_ANAIG</name>
<keyword evidence="1" id="KW-0812">Transmembrane</keyword>
<feature type="transmembrane region" description="Helical" evidence="1">
    <location>
        <begin position="185"/>
        <end position="202"/>
    </location>
</feature>
<feature type="transmembrane region" description="Helical" evidence="1">
    <location>
        <begin position="152"/>
        <end position="173"/>
    </location>
</feature>
<dbReference type="Proteomes" id="UP001149090">
    <property type="component" value="Unassembled WGS sequence"/>
</dbReference>
<proteinExistence type="predicted"/>
<dbReference type="EMBL" id="JAPDFW010000067">
    <property type="protein sequence ID" value="KAJ5075089.1"/>
    <property type="molecule type" value="Genomic_DNA"/>
</dbReference>
<accession>A0A9Q0RDU4</accession>
<keyword evidence="1" id="KW-1133">Transmembrane helix</keyword>
<evidence type="ECO:0000256" key="1">
    <source>
        <dbReference type="SAM" id="Phobius"/>
    </source>
</evidence>
<dbReference type="OMA" id="IGAHIYF"/>
<feature type="transmembrane region" description="Helical" evidence="1">
    <location>
        <begin position="236"/>
        <end position="255"/>
    </location>
</feature>